<proteinExistence type="predicted"/>
<dbReference type="EMBL" id="VSSQ01031586">
    <property type="protein sequence ID" value="MPM82531.1"/>
    <property type="molecule type" value="Genomic_DNA"/>
</dbReference>
<gene>
    <name evidence="1" type="ORF">SDC9_129592</name>
</gene>
<protein>
    <submittedName>
        <fullName evidence="1">Uncharacterized protein</fullName>
    </submittedName>
</protein>
<reference evidence="1" key="1">
    <citation type="submission" date="2019-08" db="EMBL/GenBank/DDBJ databases">
        <authorList>
            <person name="Kucharzyk K."/>
            <person name="Murdoch R.W."/>
            <person name="Higgins S."/>
            <person name="Loffler F."/>
        </authorList>
    </citation>
    <scope>NUCLEOTIDE SEQUENCE</scope>
</reference>
<sequence>MEDLPGTLLGSTGLTLPVNNPSGEIQFNGDGIQISGLAGGSASVCFNTLASSSGWVSAIYRWTGEKWEKLDTTQSNYAESSQANACSTVYSDGTYALLMSYTFKDVEIKKCKNIEFIYPYLSDPIDGEEPDNFFYVKGGVVYPGLPLGTRVTYQLINISPKGSLTGSLKASGVVTNNIKIDMPGKFYSEVEFPKGTIVYYSPEKSIWKDISFTVRFFTQGCYFDFKYPDDLK</sequence>
<evidence type="ECO:0000313" key="1">
    <source>
        <dbReference type="EMBL" id="MPM82531.1"/>
    </source>
</evidence>
<name>A0A645D083_9ZZZZ</name>
<accession>A0A645D083</accession>
<comment type="caution">
    <text evidence="1">The sequence shown here is derived from an EMBL/GenBank/DDBJ whole genome shotgun (WGS) entry which is preliminary data.</text>
</comment>
<dbReference type="AlphaFoldDB" id="A0A645D083"/>
<organism evidence="1">
    <name type="scientific">bioreactor metagenome</name>
    <dbReference type="NCBI Taxonomy" id="1076179"/>
    <lineage>
        <taxon>unclassified sequences</taxon>
        <taxon>metagenomes</taxon>
        <taxon>ecological metagenomes</taxon>
    </lineage>
</organism>